<dbReference type="PROSITE" id="PS50082">
    <property type="entry name" value="WD_REPEATS_2"/>
    <property type="match status" value="1"/>
</dbReference>
<dbReference type="InterPro" id="IPR015943">
    <property type="entry name" value="WD40/YVTN_repeat-like_dom_sf"/>
</dbReference>
<dbReference type="GO" id="GO:0003682">
    <property type="term" value="F:chromatin binding"/>
    <property type="evidence" value="ECO:0007669"/>
    <property type="project" value="TreeGrafter"/>
</dbReference>
<accession>A0A1I8N009</accession>
<gene>
    <name evidence="10" type="primary">101891711</name>
</gene>
<proteinExistence type="predicted"/>
<evidence type="ECO:0000256" key="5">
    <source>
        <dbReference type="PROSITE-ProRule" id="PRU00221"/>
    </source>
</evidence>
<protein>
    <submittedName>
        <fullName evidence="10">Uncharacterized protein</fullName>
    </submittedName>
</protein>
<dbReference type="Pfam" id="PF12341">
    <property type="entry name" value="Mcl1_mid"/>
    <property type="match status" value="1"/>
</dbReference>
<dbReference type="InterPro" id="IPR001680">
    <property type="entry name" value="WD40_rpt"/>
</dbReference>
<feature type="domain" description="WDHD1/CFT4 second beta-propeller" evidence="7">
    <location>
        <begin position="404"/>
        <end position="681"/>
    </location>
</feature>
<dbReference type="GO" id="GO:0043596">
    <property type="term" value="C:nuclear replication fork"/>
    <property type="evidence" value="ECO:0007669"/>
    <property type="project" value="TreeGrafter"/>
</dbReference>
<dbReference type="STRING" id="7370.A0A1I8N009"/>
<dbReference type="GO" id="GO:0006261">
    <property type="term" value="P:DNA-templated DNA replication"/>
    <property type="evidence" value="ECO:0007669"/>
    <property type="project" value="TreeGrafter"/>
</dbReference>
<evidence type="ECO:0000256" key="1">
    <source>
        <dbReference type="ARBA" id="ARBA00004123"/>
    </source>
</evidence>
<feature type="domain" description="WDHD1/CFT4 helical bundle" evidence="8">
    <location>
        <begin position="700"/>
        <end position="768"/>
    </location>
</feature>
<dbReference type="PROSITE" id="PS50294">
    <property type="entry name" value="WD_REPEATS_REGION"/>
    <property type="match status" value="1"/>
</dbReference>
<name>A0A1I8N009_MUSDO</name>
<feature type="repeat" description="WD" evidence="5">
    <location>
        <begin position="128"/>
        <end position="169"/>
    </location>
</feature>
<dbReference type="Pfam" id="PF20946">
    <property type="entry name" value="Ctf4_C"/>
    <property type="match status" value="1"/>
</dbReference>
<evidence type="ECO:0000256" key="4">
    <source>
        <dbReference type="ARBA" id="ARBA00023242"/>
    </source>
</evidence>
<evidence type="ECO:0000256" key="6">
    <source>
        <dbReference type="SAM" id="MobiDB-lite"/>
    </source>
</evidence>
<dbReference type="InterPro" id="IPR022100">
    <property type="entry name" value="WDHD1/CFT4_beta-prop_2nd"/>
</dbReference>
<comment type="subcellular location">
    <subcellularLocation>
        <location evidence="1">Nucleus</location>
    </subcellularLocation>
</comment>
<evidence type="ECO:0000259" key="7">
    <source>
        <dbReference type="Pfam" id="PF12341"/>
    </source>
</evidence>
<dbReference type="KEGG" id="mde:101891711"/>
<sequence>MYERSSLRYAHTTGHTSLIYTDNGEFILTCGSDGDTRKWRGIDDDDPSSNCLGEFVVCLAQKKDKLLASTDRNTVQAYTFPDMDNDGTLLRFTAPVICMKVREEYLAAGSEDTKIKVLKDGESLPLDLEGHRGPVLALDIHPKCTYLASVGGDGVLKLWDLPSGGKEIKSITGLPKTNSFENAKCFGTPCFEPRNGNSLIYANGKEIYVVNTSSWETLYTLSDEKIKGNYTCCQFSTDGSLVAAATDVGEISLFDSSTRQSKKCEPPSSECQAITCLAWSTKNNDELAYCDATGQLGTLFCSGGAMEDGADLDENAMTMDNDFGDIEFADEEAKVDGGALNGVDDDDEDDENVVSIEKLKHKVMAYTNGSAHDDEETKDSIGDVRSATPSIAGYEMPKMFKQQEPFQPGSTPAHLEHRYLAWNTVGIVTLHTDGADGAIDVEFHDASVHHSLHIPNYNNHNMASLSSTVLAMAADNSSKIVCIALAASGNKEWSVQLPDCESVEALCASSRMLAVATSAQFLRIFTVMGTQREVVSMPGPVVCMAGYEDRILVCYHSAAPSAKQQHLQAMLFQTCGLRLKCQNVTLPLTPERQLSWLGFSDCGSPVFSDSMGIVQLFNVKSNCWYPVCDTMKQSSSVSNNYFVISLSERSQILQAVLCRGTSYPMTNPRPMVQELPLQLPLCDLENEKSILEDSMLRASMMSMDNAEKTIKETAIKLFALACRSEMEMRAKELIETISCTDLLMLAVKYATKLGRIHLSDRLSELLPQIEEEQQSREQEEQLVEQSLPASPLILLKAYQNGSSSSSNKLAPKSMDLGSTKKSTLKRFAFSNSPSSSPLYKKSTNDSLLATPSSEASQENFSGNDSESQLSKVSSEDMKPLSRTPLNSVNPFAMKRKLSEVDKTILMGSEKLKMVKK</sequence>
<dbReference type="VEuPathDB" id="VectorBase:MDOA010132"/>
<dbReference type="PROSITE" id="PS00678">
    <property type="entry name" value="WD_REPEATS_1"/>
    <property type="match status" value="1"/>
</dbReference>
<dbReference type="SUPFAM" id="SSF50978">
    <property type="entry name" value="WD40 repeat-like"/>
    <property type="match status" value="1"/>
</dbReference>
<dbReference type="InterPro" id="IPR048591">
    <property type="entry name" value="WDHD1/CFT4_hel"/>
</dbReference>
<evidence type="ECO:0000259" key="9">
    <source>
        <dbReference type="Pfam" id="PF24817"/>
    </source>
</evidence>
<dbReference type="Gene3D" id="2.130.10.10">
    <property type="entry name" value="YVTN repeat-like/Quinoprotein amine dehydrogenase"/>
    <property type="match status" value="2"/>
</dbReference>
<dbReference type="SMART" id="SM00320">
    <property type="entry name" value="WD40"/>
    <property type="match status" value="4"/>
</dbReference>
<keyword evidence="3" id="KW-0677">Repeat</keyword>
<dbReference type="PANTHER" id="PTHR19932">
    <property type="entry name" value="WD REPEAT AND HMG-BOX DNA BINDING PROTEIN"/>
    <property type="match status" value="1"/>
</dbReference>
<dbReference type="Pfam" id="PF24817">
    <property type="entry name" value="WD40_WDHD1_1st"/>
    <property type="match status" value="1"/>
</dbReference>
<dbReference type="VEuPathDB" id="VectorBase:MDOMA2_001181"/>
<feature type="compositionally biased region" description="Polar residues" evidence="6">
    <location>
        <begin position="844"/>
        <end position="872"/>
    </location>
</feature>
<dbReference type="GO" id="GO:0000278">
    <property type="term" value="P:mitotic cell cycle"/>
    <property type="evidence" value="ECO:0007669"/>
    <property type="project" value="TreeGrafter"/>
</dbReference>
<evidence type="ECO:0000256" key="2">
    <source>
        <dbReference type="ARBA" id="ARBA00022574"/>
    </source>
</evidence>
<dbReference type="AlphaFoldDB" id="A0A1I8N009"/>
<keyword evidence="2 5" id="KW-0853">WD repeat</keyword>
<dbReference type="PANTHER" id="PTHR19932:SF10">
    <property type="entry name" value="WD REPEAT AND HMG-BOX DNA-BINDING PROTEIN 1"/>
    <property type="match status" value="1"/>
</dbReference>
<dbReference type="eggNOG" id="KOG1274">
    <property type="taxonomic scope" value="Eukaryota"/>
</dbReference>
<dbReference type="GO" id="GO:0006281">
    <property type="term" value="P:DNA repair"/>
    <property type="evidence" value="ECO:0007669"/>
    <property type="project" value="TreeGrafter"/>
</dbReference>
<feature type="domain" description="WDHD1 first WD40" evidence="9">
    <location>
        <begin position="8"/>
        <end position="298"/>
    </location>
</feature>
<dbReference type="InterPro" id="IPR036322">
    <property type="entry name" value="WD40_repeat_dom_sf"/>
</dbReference>
<dbReference type="EnsemblMetazoa" id="MDOA010132-RA">
    <property type="protein sequence ID" value="MDOA010132-PA"/>
    <property type="gene ID" value="MDOA010132"/>
</dbReference>
<dbReference type="RefSeq" id="XP_005186548.2">
    <property type="nucleotide sequence ID" value="XM_005186491.4"/>
</dbReference>
<feature type="region of interest" description="Disordered" evidence="6">
    <location>
        <begin position="828"/>
        <end position="887"/>
    </location>
</feature>
<keyword evidence="4" id="KW-0539">Nucleus</keyword>
<dbReference type="OrthoDB" id="427368at2759"/>
<evidence type="ECO:0000313" key="10">
    <source>
        <dbReference type="EnsemblMetazoa" id="MDOA010132-PA"/>
    </source>
</evidence>
<evidence type="ECO:0000259" key="8">
    <source>
        <dbReference type="Pfam" id="PF20946"/>
    </source>
</evidence>
<organism evidence="10">
    <name type="scientific">Musca domestica</name>
    <name type="common">House fly</name>
    <dbReference type="NCBI Taxonomy" id="7370"/>
    <lineage>
        <taxon>Eukaryota</taxon>
        <taxon>Metazoa</taxon>
        <taxon>Ecdysozoa</taxon>
        <taxon>Arthropoda</taxon>
        <taxon>Hexapoda</taxon>
        <taxon>Insecta</taxon>
        <taxon>Pterygota</taxon>
        <taxon>Neoptera</taxon>
        <taxon>Endopterygota</taxon>
        <taxon>Diptera</taxon>
        <taxon>Brachycera</taxon>
        <taxon>Muscomorpha</taxon>
        <taxon>Muscoidea</taxon>
        <taxon>Muscidae</taxon>
        <taxon>Musca</taxon>
    </lineage>
</organism>
<dbReference type="InterPro" id="IPR057646">
    <property type="entry name" value="WD40_WDHD1_1st"/>
</dbReference>
<evidence type="ECO:0000256" key="3">
    <source>
        <dbReference type="ARBA" id="ARBA00022737"/>
    </source>
</evidence>
<dbReference type="InterPro" id="IPR019775">
    <property type="entry name" value="WD40_repeat_CS"/>
</dbReference>
<reference evidence="10" key="1">
    <citation type="submission" date="2020-05" db="UniProtKB">
        <authorList>
            <consortium name="EnsemblMetazoa"/>
        </authorList>
    </citation>
    <scope>IDENTIFICATION</scope>
    <source>
        <strain evidence="10">Aabys</strain>
    </source>
</reference>